<feature type="transmembrane region" description="Helical" evidence="1">
    <location>
        <begin position="250"/>
        <end position="271"/>
    </location>
</feature>
<organism evidence="3 4">
    <name type="scientific">Crucibulum laeve</name>
    <dbReference type="NCBI Taxonomy" id="68775"/>
    <lineage>
        <taxon>Eukaryota</taxon>
        <taxon>Fungi</taxon>
        <taxon>Dikarya</taxon>
        <taxon>Basidiomycota</taxon>
        <taxon>Agaricomycotina</taxon>
        <taxon>Agaricomycetes</taxon>
        <taxon>Agaricomycetidae</taxon>
        <taxon>Agaricales</taxon>
        <taxon>Agaricineae</taxon>
        <taxon>Nidulariaceae</taxon>
        <taxon>Crucibulum</taxon>
    </lineage>
</organism>
<sequence length="318" mass="35572">MFLQLHFPRPVPQFHFTSTTSAMPESTIDLDSTYGAMFIGLLFACFFQGVLSLQVYHYYECYPNDSGWMKRFVALIWALDMVHLYLISHATYYYLVSNWGNPSALGNATLELDLHMLFIGLATILCQLFFLQRVWVFSNRNIYLMIFLVLGCLTTLVLDITMTAMLAIDREMNKANTFSQGVVAVFSIGAGIDVIIAILMCFYLARSMSDNERTNAVLSRIIQYTVGTGLLTSLVAVACLATYLLQPASFFSIAIHFSLGRMYTNALLATLNSRKKLKDSITHDTLPPVFADALISRSQEGSGTTLSSIEHKYVANDV</sequence>
<dbReference type="OrthoDB" id="2745105at2759"/>
<reference evidence="3 4" key="1">
    <citation type="journal article" date="2019" name="Nat. Ecol. Evol.">
        <title>Megaphylogeny resolves global patterns of mushroom evolution.</title>
        <authorList>
            <person name="Varga T."/>
            <person name="Krizsan K."/>
            <person name="Foldi C."/>
            <person name="Dima B."/>
            <person name="Sanchez-Garcia M."/>
            <person name="Sanchez-Ramirez S."/>
            <person name="Szollosi G.J."/>
            <person name="Szarkandi J.G."/>
            <person name="Papp V."/>
            <person name="Albert L."/>
            <person name="Andreopoulos W."/>
            <person name="Angelini C."/>
            <person name="Antonin V."/>
            <person name="Barry K.W."/>
            <person name="Bougher N.L."/>
            <person name="Buchanan P."/>
            <person name="Buyck B."/>
            <person name="Bense V."/>
            <person name="Catcheside P."/>
            <person name="Chovatia M."/>
            <person name="Cooper J."/>
            <person name="Damon W."/>
            <person name="Desjardin D."/>
            <person name="Finy P."/>
            <person name="Geml J."/>
            <person name="Haridas S."/>
            <person name="Hughes K."/>
            <person name="Justo A."/>
            <person name="Karasinski D."/>
            <person name="Kautmanova I."/>
            <person name="Kiss B."/>
            <person name="Kocsube S."/>
            <person name="Kotiranta H."/>
            <person name="LaButti K.M."/>
            <person name="Lechner B.E."/>
            <person name="Liimatainen K."/>
            <person name="Lipzen A."/>
            <person name="Lukacs Z."/>
            <person name="Mihaltcheva S."/>
            <person name="Morgado L.N."/>
            <person name="Niskanen T."/>
            <person name="Noordeloos M.E."/>
            <person name="Ohm R.A."/>
            <person name="Ortiz-Santana B."/>
            <person name="Ovrebo C."/>
            <person name="Racz N."/>
            <person name="Riley R."/>
            <person name="Savchenko A."/>
            <person name="Shiryaev A."/>
            <person name="Soop K."/>
            <person name="Spirin V."/>
            <person name="Szebenyi C."/>
            <person name="Tomsovsky M."/>
            <person name="Tulloss R.E."/>
            <person name="Uehling J."/>
            <person name="Grigoriev I.V."/>
            <person name="Vagvolgyi C."/>
            <person name="Papp T."/>
            <person name="Martin F.M."/>
            <person name="Miettinen O."/>
            <person name="Hibbett D.S."/>
            <person name="Nagy L.G."/>
        </authorList>
    </citation>
    <scope>NUCLEOTIDE SEQUENCE [LARGE SCALE GENOMIC DNA]</scope>
    <source>
        <strain evidence="3 4">CBS 166.37</strain>
    </source>
</reference>
<name>A0A5C3M3M7_9AGAR</name>
<dbReference type="InterPro" id="IPR045339">
    <property type="entry name" value="DUF6534"/>
</dbReference>
<proteinExistence type="predicted"/>
<keyword evidence="1" id="KW-0812">Transmembrane</keyword>
<evidence type="ECO:0000256" key="1">
    <source>
        <dbReference type="SAM" id="Phobius"/>
    </source>
</evidence>
<feature type="transmembrane region" description="Helical" evidence="1">
    <location>
        <begin position="114"/>
        <end position="131"/>
    </location>
</feature>
<dbReference type="Proteomes" id="UP000308652">
    <property type="component" value="Unassembled WGS sequence"/>
</dbReference>
<evidence type="ECO:0000259" key="2">
    <source>
        <dbReference type="Pfam" id="PF20152"/>
    </source>
</evidence>
<evidence type="ECO:0000313" key="3">
    <source>
        <dbReference type="EMBL" id="TFK39383.1"/>
    </source>
</evidence>
<feature type="transmembrane region" description="Helical" evidence="1">
    <location>
        <begin position="143"/>
        <end position="168"/>
    </location>
</feature>
<keyword evidence="1" id="KW-1133">Transmembrane helix</keyword>
<protein>
    <recommendedName>
        <fullName evidence="2">DUF6534 domain-containing protein</fullName>
    </recommendedName>
</protein>
<feature type="domain" description="DUF6534" evidence="2">
    <location>
        <begin position="190"/>
        <end position="275"/>
    </location>
</feature>
<evidence type="ECO:0000313" key="4">
    <source>
        <dbReference type="Proteomes" id="UP000308652"/>
    </source>
</evidence>
<feature type="transmembrane region" description="Helical" evidence="1">
    <location>
        <begin position="33"/>
        <end position="51"/>
    </location>
</feature>
<feature type="transmembrane region" description="Helical" evidence="1">
    <location>
        <begin position="72"/>
        <end position="94"/>
    </location>
</feature>
<feature type="transmembrane region" description="Helical" evidence="1">
    <location>
        <begin position="180"/>
        <end position="205"/>
    </location>
</feature>
<accession>A0A5C3M3M7</accession>
<dbReference type="Pfam" id="PF20152">
    <property type="entry name" value="DUF6534"/>
    <property type="match status" value="1"/>
</dbReference>
<keyword evidence="4" id="KW-1185">Reference proteome</keyword>
<gene>
    <name evidence="3" type="ORF">BDQ12DRAFT_712103</name>
</gene>
<dbReference type="EMBL" id="ML213599">
    <property type="protein sequence ID" value="TFK39383.1"/>
    <property type="molecule type" value="Genomic_DNA"/>
</dbReference>
<dbReference type="AlphaFoldDB" id="A0A5C3M3M7"/>
<feature type="transmembrane region" description="Helical" evidence="1">
    <location>
        <begin position="217"/>
        <end position="244"/>
    </location>
</feature>
<keyword evidence="1" id="KW-0472">Membrane</keyword>
<dbReference type="PANTHER" id="PTHR40465:SF1">
    <property type="entry name" value="DUF6534 DOMAIN-CONTAINING PROTEIN"/>
    <property type="match status" value="1"/>
</dbReference>
<dbReference type="PANTHER" id="PTHR40465">
    <property type="entry name" value="CHROMOSOME 1, WHOLE GENOME SHOTGUN SEQUENCE"/>
    <property type="match status" value="1"/>
</dbReference>